<dbReference type="InterPro" id="IPR051681">
    <property type="entry name" value="Ser/Thr_Kinases-Pseudokinases"/>
</dbReference>
<dbReference type="AlphaFoldDB" id="A0A3R7JW95"/>
<dbReference type="InterPro" id="IPR001245">
    <property type="entry name" value="Ser-Thr/Tyr_kinase_cat_dom"/>
</dbReference>
<accession>A0A3R7JW95</accession>
<gene>
    <name evidence="2" type="ORF">BBO99_00007796</name>
</gene>
<name>A0A3R7JW95_9STRA</name>
<reference evidence="2 3" key="1">
    <citation type="journal article" date="2019" name="Mol. Plant Pathol.">
        <title>Genome sequencing of oomycete isolates from Chile supports the New Zealand origin of Phytophthora kernoviae and makes available the first Nothophytophthora sp. genome.</title>
        <authorList>
            <person name="Studholme D.J."/>
            <person name="Panda P."/>
            <person name="Sanfuentes Von Stowasser E."/>
            <person name="Gonzalez M."/>
            <person name="Hill R."/>
            <person name="Sambles C."/>
            <person name="Grant M."/>
            <person name="Williams N.M."/>
            <person name="McDougal R.L."/>
        </authorList>
    </citation>
    <scope>NUCLEOTIDE SEQUENCE [LARGE SCALE GENOMIC DNA]</scope>
    <source>
        <strain evidence="2">Chile4</strain>
    </source>
</reference>
<comment type="caution">
    <text evidence="2">The sequence shown here is derived from an EMBL/GenBank/DDBJ whole genome shotgun (WGS) entry which is preliminary data.</text>
</comment>
<evidence type="ECO:0000313" key="3">
    <source>
        <dbReference type="Proteomes" id="UP000285624"/>
    </source>
</evidence>
<dbReference type="GO" id="GO:0005524">
    <property type="term" value="F:ATP binding"/>
    <property type="evidence" value="ECO:0007669"/>
    <property type="project" value="InterPro"/>
</dbReference>
<dbReference type="STRING" id="325452.A0A3R7JW95"/>
<dbReference type="PROSITE" id="PS00108">
    <property type="entry name" value="PROTEIN_KINASE_ST"/>
    <property type="match status" value="1"/>
</dbReference>
<dbReference type="Proteomes" id="UP000285624">
    <property type="component" value="Unassembled WGS sequence"/>
</dbReference>
<keyword evidence="3" id="KW-1185">Reference proteome</keyword>
<evidence type="ECO:0000313" key="2">
    <source>
        <dbReference type="EMBL" id="RLN76117.1"/>
    </source>
</evidence>
<dbReference type="InterPro" id="IPR008271">
    <property type="entry name" value="Ser/Thr_kinase_AS"/>
</dbReference>
<dbReference type="InterPro" id="IPR011009">
    <property type="entry name" value="Kinase-like_dom_sf"/>
</dbReference>
<organism evidence="2 3">
    <name type="scientific">Phytophthora kernoviae</name>
    <dbReference type="NCBI Taxonomy" id="325452"/>
    <lineage>
        <taxon>Eukaryota</taxon>
        <taxon>Sar</taxon>
        <taxon>Stramenopiles</taxon>
        <taxon>Oomycota</taxon>
        <taxon>Peronosporomycetes</taxon>
        <taxon>Peronosporales</taxon>
        <taxon>Peronosporaceae</taxon>
        <taxon>Phytophthora</taxon>
    </lineage>
</organism>
<evidence type="ECO:0000259" key="1">
    <source>
        <dbReference type="PROSITE" id="PS50011"/>
    </source>
</evidence>
<dbReference type="EMBL" id="MBDN02000345">
    <property type="protein sequence ID" value="RLN76117.1"/>
    <property type="molecule type" value="Genomic_DNA"/>
</dbReference>
<feature type="domain" description="Protein kinase" evidence="1">
    <location>
        <begin position="516"/>
        <end position="784"/>
    </location>
</feature>
<dbReference type="SUPFAM" id="SSF56112">
    <property type="entry name" value="Protein kinase-like (PK-like)"/>
    <property type="match status" value="2"/>
</dbReference>
<dbReference type="PANTHER" id="PTHR44329:SF214">
    <property type="entry name" value="PROTEIN KINASE DOMAIN-CONTAINING PROTEIN"/>
    <property type="match status" value="1"/>
</dbReference>
<dbReference type="PROSITE" id="PS50011">
    <property type="entry name" value="PROTEIN_KINASE_DOM"/>
    <property type="match status" value="1"/>
</dbReference>
<dbReference type="GO" id="GO:0004674">
    <property type="term" value="F:protein serine/threonine kinase activity"/>
    <property type="evidence" value="ECO:0007669"/>
    <property type="project" value="TreeGrafter"/>
</dbReference>
<dbReference type="SMART" id="SM00220">
    <property type="entry name" value="S_TKc"/>
    <property type="match status" value="1"/>
</dbReference>
<dbReference type="Pfam" id="PF07714">
    <property type="entry name" value="PK_Tyr_Ser-Thr"/>
    <property type="match status" value="1"/>
</dbReference>
<dbReference type="PANTHER" id="PTHR44329">
    <property type="entry name" value="SERINE/THREONINE-PROTEIN KINASE TNNI3K-RELATED"/>
    <property type="match status" value="1"/>
</dbReference>
<proteinExistence type="predicted"/>
<dbReference type="Gene3D" id="1.10.510.10">
    <property type="entry name" value="Transferase(Phosphotransferase) domain 1"/>
    <property type="match status" value="1"/>
</dbReference>
<sequence length="785" mass="89365">MSFGSRHVLQGIDKAINDQIQAIIAYEEEVNPLQQLVQTGYIVQQIVRLDRLLDATLAAYGISEPRGRAQWHSVLLQERQDRMMRFQSLVESKFFLTEVLGDEQQQLQVFTLLVYDFQKHAEDTYTELERGVMLNVYEICTRLSGLTVVTTPEWFVPVYEVRQNRWQGSQVTVEHLTKATEEMCIRQASAWWDLHHPHVMKLFGACHVGKSLVLLRESAQCVNKSTSPLSSRNVLLGTSHVLQFLHERHITPANLTLKCLFSTEKEHKVMLHGGDLLAMPVSSSAWDIKKQPLTKSHVLSSCPAFLEHDEWEPIEQMCADDPDIRGDVSYVMNQLEECDKLTHWHFWNRRLHQPPHELSGVVKYTQHYVDPKPKLSVKSLFQEINDIFDEDESEGTTMDAYVFERLLNIDVLISRFGLTVTVPASGQDWKPHCDYLRQTQQESFQSALDDLVDGLEDDEERVEAATLLVFEATKHRSSYDHNQLRAIECTATTIVGLHGDRERITVPKWFIPRYEIAVGSQISAGSFGAVHHGKWLNATVAVKCLFRSDRKLFLREANTWFTLNHPNVVKLFGACHVGKTSTARSLDEPTNQADRRPFFVCEYASEGTLSEYIKRQQGEIKPRLNIWGFLCEAAQGLQYLHERGIIHGDLKGNNILVGSDSQVKLTDFGLSVFVKNLNWTENTGTIGAVRWKAPERLRKFDCGPSFASDIYSFGMCIIEAVTGTFPWCGTMDEELVVSEVTHGKLPPRPSSFNNEQWDLVTRMCSLDPTDRITISAVVTLLSSLK</sequence>
<dbReference type="InterPro" id="IPR000719">
    <property type="entry name" value="Prot_kinase_dom"/>
</dbReference>
<dbReference type="Gene3D" id="3.30.200.20">
    <property type="entry name" value="Phosphorylase Kinase, domain 1"/>
    <property type="match status" value="1"/>
</dbReference>
<protein>
    <recommendedName>
        <fullName evidence="1">Protein kinase domain-containing protein</fullName>
    </recommendedName>
</protein>